<dbReference type="SUPFAM" id="SSF53756">
    <property type="entry name" value="UDP-Glycosyltransferase/glycogen phosphorylase"/>
    <property type="match status" value="1"/>
</dbReference>
<dbReference type="EMBL" id="PDCK01000044">
    <property type="protein sequence ID" value="PRQ22966.1"/>
    <property type="molecule type" value="Genomic_DNA"/>
</dbReference>
<dbReference type="PANTHER" id="PTHR48047">
    <property type="entry name" value="GLYCOSYLTRANSFERASE"/>
    <property type="match status" value="1"/>
</dbReference>
<dbReference type="STRING" id="74649.A0A2P6PM24"/>
<evidence type="ECO:0000313" key="5">
    <source>
        <dbReference type="Proteomes" id="UP000238479"/>
    </source>
</evidence>
<dbReference type="Gramene" id="PRQ22966">
    <property type="protein sequence ID" value="PRQ22966"/>
    <property type="gene ID" value="RchiOBHm_Chr6g0256051"/>
</dbReference>
<evidence type="ECO:0000313" key="4">
    <source>
        <dbReference type="EMBL" id="PRQ22966.1"/>
    </source>
</evidence>
<keyword evidence="2 4" id="KW-0328">Glycosyltransferase</keyword>
<dbReference type="InterPro" id="IPR002213">
    <property type="entry name" value="UDP_glucos_trans"/>
</dbReference>
<dbReference type="EC" id="2.4.1.91" evidence="4"/>
<proteinExistence type="inferred from homology"/>
<keyword evidence="5" id="KW-1185">Reference proteome</keyword>
<gene>
    <name evidence="4" type="ORF">RchiOBHm_Chr6g0256051</name>
</gene>
<reference evidence="4 5" key="1">
    <citation type="journal article" date="2018" name="Nat. Genet.">
        <title>The Rosa genome provides new insights in the design of modern roses.</title>
        <authorList>
            <person name="Bendahmane M."/>
        </authorList>
    </citation>
    <scope>NUCLEOTIDE SEQUENCE [LARGE SCALE GENOMIC DNA]</scope>
    <source>
        <strain evidence="5">cv. Old Blush</strain>
    </source>
</reference>
<comment type="caution">
    <text evidence="4">The sequence shown here is derived from an EMBL/GenBank/DDBJ whole genome shotgun (WGS) entry which is preliminary data.</text>
</comment>
<dbReference type="GO" id="GO:0047893">
    <property type="term" value="F:flavonol 3-O-glucosyltransferase activity"/>
    <property type="evidence" value="ECO:0007669"/>
    <property type="project" value="UniProtKB-EC"/>
</dbReference>
<dbReference type="AlphaFoldDB" id="A0A2P6PM24"/>
<dbReference type="PANTHER" id="PTHR48047:SF45">
    <property type="entry name" value="SCOPOLETIN GLUCOSYLTRANSFERASE-LIKE"/>
    <property type="match status" value="1"/>
</dbReference>
<accession>A0A2P6PM24</accession>
<keyword evidence="3 4" id="KW-0808">Transferase</keyword>
<evidence type="ECO:0000256" key="2">
    <source>
        <dbReference type="ARBA" id="ARBA00022676"/>
    </source>
</evidence>
<dbReference type="Proteomes" id="UP000238479">
    <property type="component" value="Chromosome 6"/>
</dbReference>
<dbReference type="Pfam" id="PF00201">
    <property type="entry name" value="UDPGT"/>
    <property type="match status" value="1"/>
</dbReference>
<sequence length="65" mass="7125">MENKGLIIRDWAPQLLILEHKAVGAFLCHCGWKSILGGILCVGVAVGAEKWVSFVDESLKSKARM</sequence>
<evidence type="ECO:0000256" key="3">
    <source>
        <dbReference type="ARBA" id="ARBA00022679"/>
    </source>
</evidence>
<dbReference type="Gene3D" id="3.40.50.2000">
    <property type="entry name" value="Glycogen Phosphorylase B"/>
    <property type="match status" value="1"/>
</dbReference>
<organism evidence="4 5">
    <name type="scientific">Rosa chinensis</name>
    <name type="common">China rose</name>
    <dbReference type="NCBI Taxonomy" id="74649"/>
    <lineage>
        <taxon>Eukaryota</taxon>
        <taxon>Viridiplantae</taxon>
        <taxon>Streptophyta</taxon>
        <taxon>Embryophyta</taxon>
        <taxon>Tracheophyta</taxon>
        <taxon>Spermatophyta</taxon>
        <taxon>Magnoliopsida</taxon>
        <taxon>eudicotyledons</taxon>
        <taxon>Gunneridae</taxon>
        <taxon>Pentapetalae</taxon>
        <taxon>rosids</taxon>
        <taxon>fabids</taxon>
        <taxon>Rosales</taxon>
        <taxon>Rosaceae</taxon>
        <taxon>Rosoideae</taxon>
        <taxon>Rosoideae incertae sedis</taxon>
        <taxon>Rosa</taxon>
    </lineage>
</organism>
<name>A0A2P6PM24_ROSCH</name>
<protein>
    <submittedName>
        <fullName evidence="4">Putative flavonol 3-O-glucosyltransferase</fullName>
        <ecNumber evidence="4">2.4.1.91</ecNumber>
    </submittedName>
</protein>
<evidence type="ECO:0000256" key="1">
    <source>
        <dbReference type="ARBA" id="ARBA00009995"/>
    </source>
</evidence>
<comment type="similarity">
    <text evidence="1">Belongs to the UDP-glycosyltransferase family.</text>
</comment>